<dbReference type="SMART" id="SM00406">
    <property type="entry name" value="IGv"/>
    <property type="match status" value="1"/>
</dbReference>
<dbReference type="InterPro" id="IPR036179">
    <property type="entry name" value="Ig-like_dom_sf"/>
</dbReference>
<dbReference type="SMART" id="SM00409">
    <property type="entry name" value="IG"/>
    <property type="match status" value="2"/>
</dbReference>
<reference evidence="8 9" key="1">
    <citation type="submission" date="2018-07" db="EMBL/GenBank/DDBJ databases">
        <title>A high quality draft genome assembly of the barn swallow (H. rustica rustica).</title>
        <authorList>
            <person name="Formenti G."/>
            <person name="Chiara M."/>
            <person name="Poveda L."/>
            <person name="Francoijs K.-J."/>
            <person name="Bonisoli-Alquati A."/>
            <person name="Canova L."/>
            <person name="Gianfranceschi L."/>
            <person name="Horner D.S."/>
            <person name="Saino N."/>
        </authorList>
    </citation>
    <scope>NUCLEOTIDE SEQUENCE [LARGE SCALE GENOMIC DNA]</scope>
    <source>
        <strain evidence="8">Chelidonia</strain>
        <tissue evidence="8">Blood</tissue>
    </source>
</reference>
<sequence>MNKSKTDFTIHIRNVQPEDTGTYYCVKFVKSYTGVDEVFAAWQWHRGVRAGTVMVTLQEDDVRSQLICEVQHPTLLVPLQGRYQLSRVLRGANLPSSLLLLLLCILLEKGFLGGILFFLFRRMRRKASEMFPCPAPSQFLDPRVRSQGVATASSDIVGAQLGQGFSLQQPQTKVSVAAGETLTLNCTTSGIASPGPVKWLKGWDRGFQTIYDQKTYRLSHVMRAVAGSNTDFTIHIRNVQPEDTGTYYCVKFVKSYTGVDEVFLHGNGTEVSMQGEWGSGTEVSVQGEWGSGTEVSVLGEWGSGTEVSVLGEWGSGTEVSMLGEWGSGTEVSVQGEWGNGTEVSVLGEWGSGTEVSVQGEWGSGTEVSVLGEWGSGTEVSVQGEWGSGTEVSVQGEWGSGTEVSVHIEWGSGTEVSVLGEWGSGTEVSVQGEWGSGTEVSVLGEWGSGTEVSVQGEWGSGTEVSVQAKPSPPLVSGPEQRAEPGQSVPFTCTTGGFFPKEIGVKWFKNKDPMVAQPPQVTESRVKTYNISSTVMVTLQEDDVRSQLICEVQHPTLLVPLQGRYPLSRVLRVPPSVEVRAEPSPVEVNKTVTFTCLVKKFYPANVSVSWLENGSEIKVENISRPVELHWGLFELRSQVEVQATEEKNGSTISCVVVHDGRAPASYSTFLWTSNPGQGGLSKGFQMYEGANLPSSLLLLLLCILLEKGFFGGILFFLFRRMRRKASEMFPCPALS</sequence>
<dbReference type="SUPFAM" id="SSF48726">
    <property type="entry name" value="Immunoglobulin"/>
    <property type="match status" value="4"/>
</dbReference>
<dbReference type="InterPro" id="IPR003599">
    <property type="entry name" value="Ig_sub"/>
</dbReference>
<evidence type="ECO:0000313" key="8">
    <source>
        <dbReference type="EMBL" id="RMB95764.1"/>
    </source>
</evidence>
<organism evidence="8 9">
    <name type="scientific">Hirundo rustica rustica</name>
    <dbReference type="NCBI Taxonomy" id="333673"/>
    <lineage>
        <taxon>Eukaryota</taxon>
        <taxon>Metazoa</taxon>
        <taxon>Chordata</taxon>
        <taxon>Craniata</taxon>
        <taxon>Vertebrata</taxon>
        <taxon>Euteleostomi</taxon>
        <taxon>Archelosauria</taxon>
        <taxon>Archosauria</taxon>
        <taxon>Dinosauria</taxon>
        <taxon>Saurischia</taxon>
        <taxon>Theropoda</taxon>
        <taxon>Coelurosauria</taxon>
        <taxon>Aves</taxon>
        <taxon>Neognathae</taxon>
        <taxon>Neoaves</taxon>
        <taxon>Telluraves</taxon>
        <taxon>Australaves</taxon>
        <taxon>Passeriformes</taxon>
        <taxon>Sylvioidea</taxon>
        <taxon>Hirundinidae</taxon>
        <taxon>Hirundo</taxon>
    </lineage>
</organism>
<dbReference type="InterPro" id="IPR007110">
    <property type="entry name" value="Ig-like_dom"/>
</dbReference>
<name>A0A3M0J4D2_HIRRU</name>
<evidence type="ECO:0000256" key="1">
    <source>
        <dbReference type="ARBA" id="ARBA00022729"/>
    </source>
</evidence>
<evidence type="ECO:0000256" key="6">
    <source>
        <dbReference type="SAM" id="Phobius"/>
    </source>
</evidence>
<evidence type="ECO:0000256" key="4">
    <source>
        <dbReference type="ARBA" id="ARBA00023319"/>
    </source>
</evidence>
<feature type="domain" description="Ig-like" evidence="7">
    <location>
        <begin position="573"/>
        <end position="665"/>
    </location>
</feature>
<dbReference type="PANTHER" id="PTHR19971">
    <property type="entry name" value="SIGNAL-REGULATORY PROTEIN BETA"/>
    <property type="match status" value="1"/>
</dbReference>
<dbReference type="SMART" id="SM00407">
    <property type="entry name" value="IGc1"/>
    <property type="match status" value="2"/>
</dbReference>
<keyword evidence="6" id="KW-1133">Transmembrane helix</keyword>
<proteinExistence type="predicted"/>
<feature type="region of interest" description="Disordered" evidence="5">
    <location>
        <begin position="467"/>
        <end position="487"/>
    </location>
</feature>
<dbReference type="PROSITE" id="PS50835">
    <property type="entry name" value="IG_LIKE"/>
    <property type="match status" value="3"/>
</dbReference>
<dbReference type="InterPro" id="IPR003597">
    <property type="entry name" value="Ig_C1-set"/>
</dbReference>
<keyword evidence="6" id="KW-0472">Membrane</keyword>
<keyword evidence="9" id="KW-1185">Reference proteome</keyword>
<dbReference type="OrthoDB" id="6370831at2759"/>
<feature type="domain" description="Ig-like" evidence="7">
    <location>
        <begin position="142"/>
        <end position="249"/>
    </location>
</feature>
<gene>
    <name evidence="8" type="ORF">DUI87_27877</name>
</gene>
<feature type="transmembrane region" description="Helical" evidence="6">
    <location>
        <begin position="694"/>
        <end position="716"/>
    </location>
</feature>
<dbReference type="InterPro" id="IPR051755">
    <property type="entry name" value="Ig-like_CS_Receptor"/>
</dbReference>
<evidence type="ECO:0000313" key="9">
    <source>
        <dbReference type="Proteomes" id="UP000269221"/>
    </source>
</evidence>
<evidence type="ECO:0000259" key="7">
    <source>
        <dbReference type="PROSITE" id="PS50835"/>
    </source>
</evidence>
<keyword evidence="6" id="KW-0812">Transmembrane</keyword>
<evidence type="ECO:0000256" key="2">
    <source>
        <dbReference type="ARBA" id="ARBA00023157"/>
    </source>
</evidence>
<evidence type="ECO:0000256" key="3">
    <source>
        <dbReference type="ARBA" id="ARBA00023180"/>
    </source>
</evidence>
<comment type="caution">
    <text evidence="8">The sequence shown here is derived from an EMBL/GenBank/DDBJ whole genome shotgun (WGS) entry which is preliminary data.</text>
</comment>
<keyword evidence="2" id="KW-1015">Disulfide bond</keyword>
<feature type="domain" description="Ig-like" evidence="7">
    <location>
        <begin position="469"/>
        <end position="552"/>
    </location>
</feature>
<dbReference type="EMBL" id="QRBI01000184">
    <property type="protein sequence ID" value="RMB95764.1"/>
    <property type="molecule type" value="Genomic_DNA"/>
</dbReference>
<dbReference type="FunFam" id="2.60.40.10:FF:000295">
    <property type="entry name" value="Tyrosine-protein phosphatase non-receptor type substrate 1"/>
    <property type="match status" value="1"/>
</dbReference>
<dbReference type="InterPro" id="IPR013106">
    <property type="entry name" value="Ig_V-set"/>
</dbReference>
<dbReference type="Gene3D" id="2.60.40.10">
    <property type="entry name" value="Immunoglobulins"/>
    <property type="match status" value="4"/>
</dbReference>
<accession>A0A3M0J4D2</accession>
<evidence type="ECO:0000256" key="5">
    <source>
        <dbReference type="SAM" id="MobiDB-lite"/>
    </source>
</evidence>
<dbReference type="Pfam" id="PF07686">
    <property type="entry name" value="V-set"/>
    <property type="match status" value="2"/>
</dbReference>
<protein>
    <recommendedName>
        <fullName evidence="7">Ig-like domain-containing protein</fullName>
    </recommendedName>
</protein>
<dbReference type="InterPro" id="IPR013783">
    <property type="entry name" value="Ig-like_fold"/>
</dbReference>
<keyword evidence="1" id="KW-0732">Signal</keyword>
<keyword evidence="3" id="KW-0325">Glycoprotein</keyword>
<keyword evidence="4" id="KW-0393">Immunoglobulin domain</keyword>
<dbReference type="AlphaFoldDB" id="A0A3M0J4D2"/>
<dbReference type="Pfam" id="PF07654">
    <property type="entry name" value="C1-set"/>
    <property type="match status" value="2"/>
</dbReference>
<dbReference type="Proteomes" id="UP000269221">
    <property type="component" value="Unassembled WGS sequence"/>
</dbReference>
<dbReference type="STRING" id="333673.A0A3M0J4D2"/>
<feature type="transmembrane region" description="Helical" evidence="6">
    <location>
        <begin position="98"/>
        <end position="120"/>
    </location>
</feature>